<dbReference type="RefSeq" id="WP_149838538.1">
    <property type="nucleotide sequence ID" value="NZ_VUOC01000002.1"/>
</dbReference>
<feature type="transmembrane region" description="Helical" evidence="1">
    <location>
        <begin position="322"/>
        <end position="344"/>
    </location>
</feature>
<feature type="transmembrane region" description="Helical" evidence="1">
    <location>
        <begin position="356"/>
        <end position="375"/>
    </location>
</feature>
<feature type="transmembrane region" description="Helical" evidence="1">
    <location>
        <begin position="204"/>
        <end position="222"/>
    </location>
</feature>
<organism evidence="2 3">
    <name type="scientific">Chitinophaga agrisoli</name>
    <dbReference type="NCBI Taxonomy" id="2607653"/>
    <lineage>
        <taxon>Bacteria</taxon>
        <taxon>Pseudomonadati</taxon>
        <taxon>Bacteroidota</taxon>
        <taxon>Chitinophagia</taxon>
        <taxon>Chitinophagales</taxon>
        <taxon>Chitinophagaceae</taxon>
        <taxon>Chitinophaga</taxon>
    </lineage>
</organism>
<keyword evidence="1" id="KW-0812">Transmembrane</keyword>
<keyword evidence="3" id="KW-1185">Reference proteome</keyword>
<keyword evidence="1" id="KW-1133">Transmembrane helix</keyword>
<name>A0A5B2VV36_9BACT</name>
<dbReference type="EMBL" id="VUOC01000002">
    <property type="protein sequence ID" value="KAA2243663.1"/>
    <property type="molecule type" value="Genomic_DNA"/>
</dbReference>
<evidence type="ECO:0000313" key="2">
    <source>
        <dbReference type="EMBL" id="KAA2243663.1"/>
    </source>
</evidence>
<feature type="transmembrane region" description="Helical" evidence="1">
    <location>
        <begin position="49"/>
        <end position="67"/>
    </location>
</feature>
<feature type="transmembrane region" description="Helical" evidence="1">
    <location>
        <begin position="381"/>
        <end position="398"/>
    </location>
</feature>
<gene>
    <name evidence="2" type="ORF">F0L74_14380</name>
</gene>
<proteinExistence type="predicted"/>
<reference evidence="2 3" key="1">
    <citation type="submission" date="2019-09" db="EMBL/GenBank/DDBJ databases">
        <title>Chitinophaga ginsengihumi sp. nov., isolated from soil of ginseng rhizosphere.</title>
        <authorList>
            <person name="Lee J."/>
        </authorList>
    </citation>
    <scope>NUCLEOTIDE SEQUENCE [LARGE SCALE GENOMIC DNA]</scope>
    <source>
        <strain evidence="2 3">BN140078</strain>
    </source>
</reference>
<feature type="transmembrane region" description="Helical" evidence="1">
    <location>
        <begin position="132"/>
        <end position="152"/>
    </location>
</feature>
<accession>A0A5B2VV36</accession>
<dbReference type="Proteomes" id="UP000324611">
    <property type="component" value="Unassembled WGS sequence"/>
</dbReference>
<comment type="caution">
    <text evidence="2">The sequence shown here is derived from an EMBL/GenBank/DDBJ whole genome shotgun (WGS) entry which is preliminary data.</text>
</comment>
<dbReference type="AlphaFoldDB" id="A0A5B2VV36"/>
<keyword evidence="1" id="KW-0472">Membrane</keyword>
<feature type="transmembrane region" description="Helical" evidence="1">
    <location>
        <begin position="12"/>
        <end position="37"/>
    </location>
</feature>
<evidence type="ECO:0000313" key="3">
    <source>
        <dbReference type="Proteomes" id="UP000324611"/>
    </source>
</evidence>
<evidence type="ECO:0000256" key="1">
    <source>
        <dbReference type="SAM" id="Phobius"/>
    </source>
</evidence>
<sequence>MFKKIQIAAYGLLSAFNVAVIGQLKANEFIVLLFAPLTFKMKDFKDYPYFRKIIFAMIGLLVFQFITDIFVVDNTAQNFLRGWAGTIMGILSFIFLFRTLDTESAVMTFIFWTMVKNIFFTDDIVDSDMSYFKFKIVPILASALQLMAVYLYKRGKIMLMMGVMMCACLMCFANDARSSGMLFFLGAGIIWLLNRDIQINRRTLFVFILFGSIVFELCYVFYVKSVLSNQLGGGHSSSQLERLENPYNPFELLMTGRGETFAAITAIGDKPWFGHGSWAKDKNLKYYRIILALQGGDEDGGDMNLEKADSVDRYIPSHSVLMGGWIACGLGGFICVFLIFWYLMKMTFTLVLKAQALPLYPVYVMMGIGLLWTFLFSPFQHLRFTIPATGCIIMNGYYDWLYMKNNMDNEEGDDGEPVQEEEEHLMLN</sequence>
<evidence type="ECO:0008006" key="4">
    <source>
        <dbReference type="Google" id="ProtNLM"/>
    </source>
</evidence>
<feature type="transmembrane region" description="Helical" evidence="1">
    <location>
        <begin position="79"/>
        <end position="97"/>
    </location>
</feature>
<reference evidence="2 3" key="2">
    <citation type="submission" date="2019-09" db="EMBL/GenBank/DDBJ databases">
        <authorList>
            <person name="Jin C."/>
        </authorList>
    </citation>
    <scope>NUCLEOTIDE SEQUENCE [LARGE SCALE GENOMIC DNA]</scope>
    <source>
        <strain evidence="2 3">BN140078</strain>
    </source>
</reference>
<protein>
    <recommendedName>
        <fullName evidence="4">O-antigen ligase-like membrane protein</fullName>
    </recommendedName>
</protein>